<keyword evidence="4" id="KW-0227">DNA damage</keyword>
<keyword evidence="5" id="KW-0007">Acetylation</keyword>
<dbReference type="InterPro" id="IPR051236">
    <property type="entry name" value="HAT_RTT109-like"/>
</dbReference>
<dbReference type="OMA" id="FARAQPQ"/>
<dbReference type="Pfam" id="PF08214">
    <property type="entry name" value="HAT_KAT11"/>
    <property type="match status" value="1"/>
</dbReference>
<dbReference type="AlphaFoldDB" id="A0A0A1N5K1"/>
<dbReference type="VEuPathDB" id="FungiDB:BCV72DRAFT_247162"/>
<dbReference type="EC" id="2.3.1.48" evidence="2"/>
<keyword evidence="6" id="KW-0805">Transcription regulation</keyword>
<gene>
    <name evidence="10" type="ORF">BCV71DRAFT_89051</name>
</gene>
<organism evidence="10 11">
    <name type="scientific">Rhizopus microsporus</name>
    <dbReference type="NCBI Taxonomy" id="58291"/>
    <lineage>
        <taxon>Eukaryota</taxon>
        <taxon>Fungi</taxon>
        <taxon>Fungi incertae sedis</taxon>
        <taxon>Mucoromycota</taxon>
        <taxon>Mucoromycotina</taxon>
        <taxon>Mucoromycetes</taxon>
        <taxon>Mucorales</taxon>
        <taxon>Mucorineae</taxon>
        <taxon>Rhizopodaceae</taxon>
        <taxon>Rhizopus</taxon>
    </lineage>
</organism>
<dbReference type="Proteomes" id="UP000242381">
    <property type="component" value="Unassembled WGS sequence"/>
</dbReference>
<protein>
    <recommendedName>
        <fullName evidence="2">histone acetyltransferase</fullName>
        <ecNumber evidence="2">2.3.1.48</ecNumber>
    </recommendedName>
</protein>
<dbReference type="PROSITE" id="PS51728">
    <property type="entry name" value="RTT109_HAT"/>
    <property type="match status" value="1"/>
</dbReference>
<sequence>MLIQQHLQQFLSRTHTNHKTFHVFNLDSDQHSSPPLIKNSSNTSYRHRLLLVSAPTVGFISGLETYEYTISKQDKIEHMIYISKVDTTMTTEETRGVTRQLVLAYIASLPSNSTVFVFARAQPQYLFANSAKNTDKVILSDRDLVSWWLHTLNKAPNAEKGWWFVPGVEDESSALIEIGARKRQWEAAFDWTYGSSYSPDAKAIDVIPRFEDDAKARFLKDHVDDDLSVKGFWELLAFSEECGSGKITGFFELKVNGCVLEEKKAGKEKEKDDKFTEFWNKLMFLDFHNKESILSSTQTAVKEIEKIYSKECEFEVTVEQSSPLEQTKSKQPVVNTLSSMQIKRKREQVNSKEAAVNTLSDSFIKRKKKL</sequence>
<evidence type="ECO:0000256" key="9">
    <source>
        <dbReference type="ARBA" id="ARBA00048940"/>
    </source>
</evidence>
<dbReference type="GO" id="GO:0006355">
    <property type="term" value="P:regulation of DNA-templated transcription"/>
    <property type="evidence" value="ECO:0007669"/>
    <property type="project" value="InterPro"/>
</dbReference>
<evidence type="ECO:0000256" key="5">
    <source>
        <dbReference type="ARBA" id="ARBA00022990"/>
    </source>
</evidence>
<evidence type="ECO:0000256" key="3">
    <source>
        <dbReference type="ARBA" id="ARBA00022679"/>
    </source>
</evidence>
<dbReference type="GO" id="GO:0032931">
    <property type="term" value="F:histone H3K56 acetyltransferase activity"/>
    <property type="evidence" value="ECO:0007669"/>
    <property type="project" value="TreeGrafter"/>
</dbReference>
<evidence type="ECO:0000313" key="10">
    <source>
        <dbReference type="EMBL" id="ORE20232.1"/>
    </source>
</evidence>
<reference evidence="10 11" key="1">
    <citation type="journal article" date="2016" name="Proc. Natl. Acad. Sci. U.S.A.">
        <title>Lipid metabolic changes in an early divergent fungus govern the establishment of a mutualistic symbiosis with endobacteria.</title>
        <authorList>
            <person name="Lastovetsky O.A."/>
            <person name="Gaspar M.L."/>
            <person name="Mondo S.J."/>
            <person name="LaButti K.M."/>
            <person name="Sandor L."/>
            <person name="Grigoriev I.V."/>
            <person name="Henry S.A."/>
            <person name="Pawlowska T.E."/>
        </authorList>
    </citation>
    <scope>NUCLEOTIDE SEQUENCE [LARGE SCALE GENOMIC DNA]</scope>
    <source>
        <strain evidence="10 11">ATCC 11559</strain>
    </source>
</reference>
<evidence type="ECO:0000256" key="2">
    <source>
        <dbReference type="ARBA" id="ARBA00013184"/>
    </source>
</evidence>
<dbReference type="InterPro" id="IPR016849">
    <property type="entry name" value="Rtt109"/>
</dbReference>
<keyword evidence="3" id="KW-0808">Transferase</keyword>
<name>A0A0A1N5K1_RHIZD</name>
<keyword evidence="7" id="KW-0804">Transcription</keyword>
<proteinExistence type="predicted"/>
<evidence type="ECO:0000313" key="11">
    <source>
        <dbReference type="Proteomes" id="UP000242381"/>
    </source>
</evidence>
<accession>A0A0A1N5K1</accession>
<dbReference type="PANTHER" id="PTHR31571">
    <property type="entry name" value="ALTERED INHERITANCE OF MITOCHONDRIA PROTEIN 6"/>
    <property type="match status" value="1"/>
</dbReference>
<evidence type="ECO:0000256" key="4">
    <source>
        <dbReference type="ARBA" id="ARBA00022763"/>
    </source>
</evidence>
<dbReference type="EMBL" id="KV921297">
    <property type="protein sequence ID" value="ORE20232.1"/>
    <property type="molecule type" value="Genomic_DNA"/>
</dbReference>
<dbReference type="SMART" id="SM01250">
    <property type="entry name" value="KAT11"/>
    <property type="match status" value="1"/>
</dbReference>
<dbReference type="InterPro" id="IPR013178">
    <property type="entry name" value="Histone_AcTrfase_Rtt109/CBP"/>
</dbReference>
<evidence type="ECO:0000256" key="8">
    <source>
        <dbReference type="ARBA" id="ARBA00023242"/>
    </source>
</evidence>
<evidence type="ECO:0000256" key="1">
    <source>
        <dbReference type="ARBA" id="ARBA00004123"/>
    </source>
</evidence>
<dbReference type="GO" id="GO:0005634">
    <property type="term" value="C:nucleus"/>
    <property type="evidence" value="ECO:0007669"/>
    <property type="project" value="UniProtKB-SubCell"/>
</dbReference>
<comment type="catalytic activity">
    <reaction evidence="9">
        <text>L-lysyl-[histone] + acetyl-CoA = N(6)-acetyl-L-lysyl-[histone] + CoA + H(+)</text>
        <dbReference type="Rhea" id="RHEA:21992"/>
        <dbReference type="Rhea" id="RHEA-COMP:9845"/>
        <dbReference type="Rhea" id="RHEA-COMP:11338"/>
        <dbReference type="ChEBI" id="CHEBI:15378"/>
        <dbReference type="ChEBI" id="CHEBI:29969"/>
        <dbReference type="ChEBI" id="CHEBI:57287"/>
        <dbReference type="ChEBI" id="CHEBI:57288"/>
        <dbReference type="ChEBI" id="CHEBI:61930"/>
        <dbReference type="EC" id="2.3.1.48"/>
    </reaction>
    <physiologicalReaction direction="left-to-right" evidence="9">
        <dbReference type="Rhea" id="RHEA:21993"/>
    </physiologicalReaction>
</comment>
<comment type="subcellular location">
    <subcellularLocation>
        <location evidence="1">Nucleus</location>
    </subcellularLocation>
</comment>
<dbReference type="PANTHER" id="PTHR31571:SF2">
    <property type="entry name" value="HISTONE ACETYLTRANSFERASE RTT109"/>
    <property type="match status" value="1"/>
</dbReference>
<evidence type="ECO:0000256" key="7">
    <source>
        <dbReference type="ARBA" id="ARBA00023163"/>
    </source>
</evidence>
<dbReference type="GO" id="GO:0006974">
    <property type="term" value="P:DNA damage response"/>
    <property type="evidence" value="ECO:0007669"/>
    <property type="project" value="UniProtKB-KW"/>
</dbReference>
<keyword evidence="8" id="KW-0539">Nucleus</keyword>
<evidence type="ECO:0000256" key="6">
    <source>
        <dbReference type="ARBA" id="ARBA00023015"/>
    </source>
</evidence>